<name>A0AAJ5X122_9SPHN</name>
<accession>A0AAJ5X122</accession>
<sequence length="292" mass="31379">MKLRQIQPARWIASTAATACMALFCVPASAAEDRPAIAPAQLTYADLADLADSARMVVKAGIRKQRPLAPEQSPGLRAGWVRLLIEADTEALIAGHAPIGQSLRFLADFPLDAKGKPPKLKKAELVLFALPAANRPADLQLIDVDSYVAADPALEARLREVLVQLAAPEAPPKVTGVRDALAVEGNLSGESETQLFLAAAHDAPVSLSVQRRPNMAPEWGVSWSELVDQSARPPQKDTLEWYRLACFLPRQLPPEAILSASGSARVLAASDYRYVLDQLGTCARTRGGPPKF</sequence>
<feature type="chain" id="PRO_5042557950" evidence="1">
    <location>
        <begin position="31"/>
        <end position="292"/>
    </location>
</feature>
<protein>
    <submittedName>
        <fullName evidence="2">Uncharacterized protein</fullName>
    </submittedName>
</protein>
<gene>
    <name evidence="2" type="ORF">P0Y56_11535</name>
</gene>
<dbReference type="Proteomes" id="UP001218362">
    <property type="component" value="Chromosome"/>
</dbReference>
<evidence type="ECO:0000256" key="1">
    <source>
        <dbReference type="SAM" id="SignalP"/>
    </source>
</evidence>
<keyword evidence="1" id="KW-0732">Signal</keyword>
<evidence type="ECO:0000313" key="3">
    <source>
        <dbReference type="Proteomes" id="UP001218362"/>
    </source>
</evidence>
<evidence type="ECO:0000313" key="2">
    <source>
        <dbReference type="EMBL" id="WEK45660.1"/>
    </source>
</evidence>
<dbReference type="EMBL" id="CP119316">
    <property type="protein sequence ID" value="WEK45660.1"/>
    <property type="molecule type" value="Genomic_DNA"/>
</dbReference>
<feature type="signal peptide" evidence="1">
    <location>
        <begin position="1"/>
        <end position="30"/>
    </location>
</feature>
<dbReference type="AlphaFoldDB" id="A0AAJ5X122"/>
<proteinExistence type="predicted"/>
<organism evidence="2 3">
    <name type="scientific">Candidatus Andeanibacterium colombiense</name>
    <dbReference type="NCBI Taxonomy" id="3121345"/>
    <lineage>
        <taxon>Bacteria</taxon>
        <taxon>Pseudomonadati</taxon>
        <taxon>Pseudomonadota</taxon>
        <taxon>Alphaproteobacteria</taxon>
        <taxon>Sphingomonadales</taxon>
        <taxon>Sphingomonadaceae</taxon>
        <taxon>Candidatus Andeanibacterium</taxon>
    </lineage>
</organism>
<dbReference type="KEGG" id="acob:P0Y56_11535"/>
<reference evidence="2" key="1">
    <citation type="submission" date="2023-03" db="EMBL/GenBank/DDBJ databases">
        <title>Andean soil-derived lignocellulolytic bacterial consortium as a source of novel taxa and putative plastic-active enzymes.</title>
        <authorList>
            <person name="Diaz-Garcia L."/>
            <person name="Chuvochina M."/>
            <person name="Feuerriegel G."/>
            <person name="Bunk B."/>
            <person name="Sproer C."/>
            <person name="Streit W.R."/>
            <person name="Rodriguez L.M."/>
            <person name="Overmann J."/>
            <person name="Jimenez D.J."/>
        </authorList>
    </citation>
    <scope>NUCLEOTIDE SEQUENCE</scope>
    <source>
        <strain evidence="2">MAG 26</strain>
    </source>
</reference>